<keyword evidence="3" id="KW-1185">Reference proteome</keyword>
<protein>
    <recommendedName>
        <fullName evidence="4">THH1/TOM1/TOM3 domain-containing protein</fullName>
    </recommendedName>
</protein>
<gene>
    <name evidence="2" type="ORF">ENUP19_0337G0027</name>
</gene>
<feature type="transmembrane region" description="Helical" evidence="1">
    <location>
        <begin position="130"/>
        <end position="154"/>
    </location>
</feature>
<feature type="transmembrane region" description="Helical" evidence="1">
    <location>
        <begin position="98"/>
        <end position="118"/>
    </location>
</feature>
<keyword evidence="1" id="KW-1133">Transmembrane helix</keyword>
<keyword evidence="1" id="KW-0472">Membrane</keyword>
<feature type="transmembrane region" description="Helical" evidence="1">
    <location>
        <begin position="53"/>
        <end position="78"/>
    </location>
</feature>
<sequence>MSEQSKNDINDNYDFPLQKLVIAFEYFIIAILCIIQSIRIVKNHHRFCGFQNLIILFALSWCVFRVVDLMIAFFLFLFSDFEKENSIEMSIQWMISDVPSFVMVAILSFVTYYYASLIHQYKWNNWKVNIIVIILLLNFFHILSLSIIDIMLVFEQTKYLIISTFAFSGITYFILLVGLYYVSVRIFFINSHDLEQSHPSPIQMGIAGIIICLTISTRFIYDLISSIEGRSLLSLLCSAETPSSICENNFVVVTLFAQLMECVLMTLWEIIPLTCLIVLFWNIPKSKSYDPFPHFQNIQDDDSSESSLLTQNNETFPFIHPNK</sequence>
<comment type="caution">
    <text evidence="2">The sequence shown here is derived from an EMBL/GenBank/DDBJ whole genome shotgun (WGS) entry which is preliminary data.</text>
</comment>
<feature type="transmembrane region" description="Helical" evidence="1">
    <location>
        <begin position="20"/>
        <end position="41"/>
    </location>
</feature>
<evidence type="ECO:0008006" key="4">
    <source>
        <dbReference type="Google" id="ProtNLM"/>
    </source>
</evidence>
<feature type="transmembrane region" description="Helical" evidence="1">
    <location>
        <begin position="160"/>
        <end position="182"/>
    </location>
</feature>
<feature type="transmembrane region" description="Helical" evidence="1">
    <location>
        <begin position="263"/>
        <end position="283"/>
    </location>
</feature>
<proteinExistence type="predicted"/>
<keyword evidence="1" id="KW-0812">Transmembrane</keyword>
<accession>A0ABQ0DX92</accession>
<organism evidence="2 3">
    <name type="scientific">Entamoeba nuttalli</name>
    <dbReference type="NCBI Taxonomy" id="412467"/>
    <lineage>
        <taxon>Eukaryota</taxon>
        <taxon>Amoebozoa</taxon>
        <taxon>Evosea</taxon>
        <taxon>Archamoebae</taxon>
        <taxon>Mastigamoebida</taxon>
        <taxon>Entamoebidae</taxon>
        <taxon>Entamoeba</taxon>
    </lineage>
</organism>
<name>A0ABQ0DX92_9EUKA</name>
<reference evidence="2 3" key="1">
    <citation type="journal article" date="2019" name="PLoS Negl. Trop. Dis.">
        <title>Whole genome sequencing of Entamoeba nuttalli reveals mammalian host-related molecular signatures and a novel octapeptide-repeat surface protein.</title>
        <authorList>
            <person name="Tanaka M."/>
            <person name="Makiuchi T."/>
            <person name="Komiyama T."/>
            <person name="Shiina T."/>
            <person name="Osaki K."/>
            <person name="Tachibana H."/>
        </authorList>
    </citation>
    <scope>NUCLEOTIDE SEQUENCE [LARGE SCALE GENOMIC DNA]</scope>
    <source>
        <strain evidence="2 3">P19-061405</strain>
    </source>
</reference>
<evidence type="ECO:0000313" key="3">
    <source>
        <dbReference type="Proteomes" id="UP001628156"/>
    </source>
</evidence>
<evidence type="ECO:0000256" key="1">
    <source>
        <dbReference type="SAM" id="Phobius"/>
    </source>
</evidence>
<dbReference type="Proteomes" id="UP001628156">
    <property type="component" value="Unassembled WGS sequence"/>
</dbReference>
<dbReference type="EMBL" id="BAAFRS010000337">
    <property type="protein sequence ID" value="GAB1227388.1"/>
    <property type="molecule type" value="Genomic_DNA"/>
</dbReference>
<evidence type="ECO:0000313" key="2">
    <source>
        <dbReference type="EMBL" id="GAB1227388.1"/>
    </source>
</evidence>